<feature type="domain" description="GP-PDE" evidence="1">
    <location>
        <begin position="14"/>
        <end position="250"/>
    </location>
</feature>
<organism evidence="2 3">
    <name type="scientific">Tepidicaulis marinus</name>
    <dbReference type="NCBI Taxonomy" id="1333998"/>
    <lineage>
        <taxon>Bacteria</taxon>
        <taxon>Pseudomonadati</taxon>
        <taxon>Pseudomonadota</taxon>
        <taxon>Alphaproteobacteria</taxon>
        <taxon>Hyphomicrobiales</taxon>
        <taxon>Parvibaculaceae</taxon>
        <taxon>Tepidicaulis</taxon>
    </lineage>
</organism>
<dbReference type="STRING" id="1333998.M2A_0619"/>
<dbReference type="eggNOG" id="COG0584">
    <property type="taxonomic scope" value="Bacteria"/>
</dbReference>
<evidence type="ECO:0000313" key="3">
    <source>
        <dbReference type="Proteomes" id="UP000028702"/>
    </source>
</evidence>
<evidence type="ECO:0000259" key="1">
    <source>
        <dbReference type="PROSITE" id="PS51704"/>
    </source>
</evidence>
<dbReference type="PANTHER" id="PTHR43805">
    <property type="entry name" value="GLYCEROPHOSPHORYL DIESTER PHOSPHODIESTERASE"/>
    <property type="match status" value="1"/>
</dbReference>
<dbReference type="RefSeq" id="WP_045442805.1">
    <property type="nucleotide sequence ID" value="NZ_BBIO01000002.1"/>
</dbReference>
<sequence length="257" mass="27842">MRPAKFPYLESNGLLAFAHRGGANVHPENTMPAFEHAISLGYRYIETDVHATKDGVLLAFHDDRLDRVTDKTGIIAEMTYDEVRGAKVEGKEPIPLMADLLSAFPAVKINIDPKADNAVAPLIDVLKEARATERVGIGSFSDARLAAMRAALGPGLCTSMGPIAATRLRLGSFLGPFKGLLGGFAAGCAQLPVYQSGLRLIDRRMVDHAHALGLQIHVWTIDDPAEMHRLIDLGVDGLMTDEPEVLKSVLEARGLWE</sequence>
<proteinExistence type="predicted"/>
<dbReference type="GO" id="GO:0008081">
    <property type="term" value="F:phosphoric diester hydrolase activity"/>
    <property type="evidence" value="ECO:0007669"/>
    <property type="project" value="InterPro"/>
</dbReference>
<dbReference type="CDD" id="cd08561">
    <property type="entry name" value="GDPD_cytoplasmic_ScUgpQ2_like"/>
    <property type="match status" value="1"/>
</dbReference>
<dbReference type="InterPro" id="IPR017946">
    <property type="entry name" value="PLC-like_Pdiesterase_TIM-brl"/>
</dbReference>
<dbReference type="GO" id="GO:0006629">
    <property type="term" value="P:lipid metabolic process"/>
    <property type="evidence" value="ECO:0007669"/>
    <property type="project" value="InterPro"/>
</dbReference>
<dbReference type="AlphaFoldDB" id="A0A081B7V2"/>
<evidence type="ECO:0000313" key="2">
    <source>
        <dbReference type="EMBL" id="GAK44120.1"/>
    </source>
</evidence>
<keyword evidence="3" id="KW-1185">Reference proteome</keyword>
<dbReference type="InterPro" id="IPR030395">
    <property type="entry name" value="GP_PDE_dom"/>
</dbReference>
<accession>A0A081B7V2</accession>
<comment type="caution">
    <text evidence="2">The sequence shown here is derived from an EMBL/GenBank/DDBJ whole genome shotgun (WGS) entry which is preliminary data.</text>
</comment>
<protein>
    <submittedName>
        <fullName evidence="2">Glycerophosphoryl diester phosphodiesterase</fullName>
    </submittedName>
</protein>
<reference evidence="2 3" key="1">
    <citation type="submission" date="2014-07" db="EMBL/GenBank/DDBJ databases">
        <title>Tepidicaulis marinum gen. nov., sp. nov., a novel marine bacterium denitrifying nitrate to nitrous oxide strictly under microaerobic conditions.</title>
        <authorList>
            <person name="Takeuchi M."/>
            <person name="Yamagishi T."/>
            <person name="Kamagata Y."/>
            <person name="Oshima K."/>
            <person name="Hattori M."/>
            <person name="Katayama T."/>
            <person name="Hanada S."/>
            <person name="Tamaki H."/>
            <person name="Marumo K."/>
            <person name="Maeda H."/>
            <person name="Nedachi M."/>
            <person name="Iwasaki W."/>
            <person name="Suwa Y."/>
            <person name="Sakata S."/>
        </authorList>
    </citation>
    <scope>NUCLEOTIDE SEQUENCE [LARGE SCALE GENOMIC DNA]</scope>
    <source>
        <strain evidence="2 3">MA2</strain>
    </source>
</reference>
<dbReference type="PANTHER" id="PTHR43805:SF1">
    <property type="entry name" value="GP-PDE DOMAIN-CONTAINING PROTEIN"/>
    <property type="match status" value="1"/>
</dbReference>
<gene>
    <name evidence="2" type="ORF">M2A_0619</name>
</gene>
<dbReference type="Pfam" id="PF03009">
    <property type="entry name" value="GDPD"/>
    <property type="match status" value="1"/>
</dbReference>
<dbReference type="Gene3D" id="3.20.20.190">
    <property type="entry name" value="Phosphatidylinositol (PI) phosphodiesterase"/>
    <property type="match status" value="1"/>
</dbReference>
<dbReference type="PROSITE" id="PS51704">
    <property type="entry name" value="GP_PDE"/>
    <property type="match status" value="1"/>
</dbReference>
<dbReference type="SUPFAM" id="SSF51695">
    <property type="entry name" value="PLC-like phosphodiesterases"/>
    <property type="match status" value="1"/>
</dbReference>
<dbReference type="EMBL" id="BBIO01000002">
    <property type="protein sequence ID" value="GAK44120.1"/>
    <property type="molecule type" value="Genomic_DNA"/>
</dbReference>
<name>A0A081B7V2_9HYPH</name>
<dbReference type="Proteomes" id="UP000028702">
    <property type="component" value="Unassembled WGS sequence"/>
</dbReference>